<evidence type="ECO:0000256" key="8">
    <source>
        <dbReference type="ARBA" id="ARBA00023098"/>
    </source>
</evidence>
<dbReference type="PANTHER" id="PTHR10556:SF28">
    <property type="entry name" value="VERY-LONG-CHAIN ENOYL-COA REDUCTASE"/>
    <property type="match status" value="1"/>
</dbReference>
<dbReference type="InterPro" id="IPR001104">
    <property type="entry name" value="3-oxo-5_a-steroid_4-DH_C"/>
</dbReference>
<dbReference type="AlphaFoldDB" id="A0A9N8UZ81"/>
<dbReference type="InterPro" id="IPR039357">
    <property type="entry name" value="SRD5A/TECR"/>
</dbReference>
<feature type="compositionally biased region" description="Polar residues" evidence="11">
    <location>
        <begin position="1065"/>
        <end position="1077"/>
    </location>
</feature>
<feature type="compositionally biased region" description="Low complexity" evidence="11">
    <location>
        <begin position="362"/>
        <end position="372"/>
    </location>
</feature>
<comment type="subcellular location">
    <subcellularLocation>
        <location evidence="1">Endoplasmic reticulum membrane</location>
        <topology evidence="1">Multi-pass membrane protein</topology>
    </subcellularLocation>
</comment>
<dbReference type="PROSITE" id="PS50053">
    <property type="entry name" value="UBIQUITIN_2"/>
    <property type="match status" value="1"/>
</dbReference>
<dbReference type="PROSITE" id="PS50244">
    <property type="entry name" value="S5A_REDUCTASE"/>
    <property type="match status" value="1"/>
</dbReference>
<dbReference type="PANTHER" id="PTHR10556">
    <property type="entry name" value="3-OXO-5-ALPHA-STEROID 4-DEHYDROGENASE"/>
    <property type="match status" value="1"/>
</dbReference>
<dbReference type="OrthoDB" id="540503at2759"/>
<accession>A0A9N8UZ81</accession>
<name>A0A9N8UZ81_9GLOM</name>
<evidence type="ECO:0000256" key="9">
    <source>
        <dbReference type="ARBA" id="ARBA00023136"/>
    </source>
</evidence>
<gene>
    <name evidence="13" type="ORF">AGERDE_LOCUS242</name>
</gene>
<protein>
    <submittedName>
        <fullName evidence="13">12498_t:CDS:1</fullName>
    </submittedName>
</protein>
<evidence type="ECO:0000256" key="7">
    <source>
        <dbReference type="ARBA" id="ARBA00023002"/>
    </source>
</evidence>
<dbReference type="PROSITE" id="PS50084">
    <property type="entry name" value="KH_TYPE_1"/>
    <property type="match status" value="1"/>
</dbReference>
<evidence type="ECO:0000256" key="4">
    <source>
        <dbReference type="ARBA" id="ARBA00022692"/>
    </source>
</evidence>
<keyword evidence="10" id="KW-0694">RNA-binding</keyword>
<keyword evidence="14" id="KW-1185">Reference proteome</keyword>
<keyword evidence="3" id="KW-0444">Lipid biosynthesis</keyword>
<sequence>MKITITSRSGKSQKSLITLDVPSDAKVDQLKREIHKKLPKYYPERQRLTFDNKLLEDKTLAEYGIRDGDTVLFKDLGVQIGWRTVFLIEYIGPLILHPIFYYFSTGIYGKSFEHSEMQTGLNLAYWVYGPWNARGTVGAEREKWYIWTCVGVWTWAQLSNLSAHITLRNLRPPGTRVRKIPYGYGFELVSCPNYFFELVAWAAIVALTKSGAALSFLVIAGGIMYLWAPNTNNNQTKDIDCRNMSHNDLRNEVEIFQKTRIIKLFIVCKEMNPASPFSRTTTALLYWKRLSKPIYFRKPFNRIDYHRYGYGLYNFKHFRVAYTTDASSLDMSESSTMPPEILENTPPTPNAIEAPEILANTSPAPKSTPPIKTKAKKKGGKAKDAIIESTETSAVATESFTPTETTKTSKVATEITEATTTKKRTKKMSEDISDTTKRILKLRLRKPELLPIEKVPELSKGLLSDLWVERYKLATKLRVSPPPELPKIESTDSAIEGFKPIGDELRSVQIGLAAYKRLITDVYMGFTVHQLQLYLKKHKHSSTGKKAKLVESIISDVWKVEDPYQKIIGQESVRCDAKDLYFLIGPEAETLQEIEQKTPVKIRINVSTFSYTITGPRSELPKAKKIIAESTQYTSRTVEVPPDIKVDNRAMSEILPYIQDICKNSGAYVEIDDENKLIISGRTSTSIEETVRLLNIAWAKPDHNENRITMCSSISQGALNYSLFPVHDWQSMSLFIRHLNWWRVGRVFDQITDISLIEKPTISDKLSSINKSPNMKHIKVDLDDIEFSKFGEFLWTYLAANDNDQITSISDVEVYSVFGHILFHDNSTNNQNLFIPPLIPPFQTLFSREGYTDWMKVAEPTQYFLANYPYLGLVRELKPNSTTKFVELEYQISNQEEEERNSEIIPTNPKIERVKLKFELEKEQMVLKSIEGSRQNLLVDMLMMDRPSDFRMVASRKIKLSASDVLPDGFLEECSYNSSHLKNIQCPPTLTFKLSEDDIKSQKRSPSYKLNRVLVHNNRNFEYKGSLLVAGNTREQETGVIRNELRLYQIPTSTNTTASKTTATGRNNIISSPASNHLHQRKNNQDKDLDSSSIADFSSLFDDDSHTTSESPDGIRGIDDSDSLDAWSPFNDDEDDADVDDDNVNVDNLIFLKSEPPPTKEAFNDEWQTFISNCIEISNKEQYSFINKKKLH</sequence>
<evidence type="ECO:0000256" key="3">
    <source>
        <dbReference type="ARBA" id="ARBA00022516"/>
    </source>
</evidence>
<reference evidence="13" key="1">
    <citation type="submission" date="2021-06" db="EMBL/GenBank/DDBJ databases">
        <authorList>
            <person name="Kallberg Y."/>
            <person name="Tangrot J."/>
            <person name="Rosling A."/>
        </authorList>
    </citation>
    <scope>NUCLEOTIDE SEQUENCE</scope>
    <source>
        <strain evidence="13">MT106</strain>
    </source>
</reference>
<feature type="domain" description="Ubiquitin-like" evidence="12">
    <location>
        <begin position="1"/>
        <end position="73"/>
    </location>
</feature>
<evidence type="ECO:0000256" key="6">
    <source>
        <dbReference type="ARBA" id="ARBA00022989"/>
    </source>
</evidence>
<feature type="region of interest" description="Disordered" evidence="11">
    <location>
        <begin position="360"/>
        <end position="384"/>
    </location>
</feature>
<dbReference type="InterPro" id="IPR029071">
    <property type="entry name" value="Ubiquitin-like_domsf"/>
</dbReference>
<evidence type="ECO:0000259" key="12">
    <source>
        <dbReference type="PROSITE" id="PS50053"/>
    </source>
</evidence>
<keyword evidence="9" id="KW-0472">Membrane</keyword>
<evidence type="ECO:0000256" key="5">
    <source>
        <dbReference type="ARBA" id="ARBA00022857"/>
    </source>
</evidence>
<feature type="compositionally biased region" description="Acidic residues" evidence="11">
    <location>
        <begin position="1131"/>
        <end position="1140"/>
    </location>
</feature>
<keyword evidence="4" id="KW-0812">Transmembrane</keyword>
<dbReference type="InterPro" id="IPR000626">
    <property type="entry name" value="Ubiquitin-like_dom"/>
</dbReference>
<dbReference type="Proteomes" id="UP000789831">
    <property type="component" value="Unassembled WGS sequence"/>
</dbReference>
<dbReference type="SMART" id="SM00213">
    <property type="entry name" value="UBQ"/>
    <property type="match status" value="1"/>
</dbReference>
<proteinExistence type="inferred from homology"/>
<evidence type="ECO:0000256" key="2">
    <source>
        <dbReference type="ARBA" id="ARBA00007742"/>
    </source>
</evidence>
<keyword evidence="6" id="KW-1133">Transmembrane helix</keyword>
<dbReference type="EMBL" id="CAJVPL010000011">
    <property type="protein sequence ID" value="CAG8433809.1"/>
    <property type="molecule type" value="Genomic_DNA"/>
</dbReference>
<feature type="region of interest" description="Disordered" evidence="11">
    <location>
        <begin position="1052"/>
        <end position="1090"/>
    </location>
</feature>
<evidence type="ECO:0000256" key="11">
    <source>
        <dbReference type="SAM" id="MobiDB-lite"/>
    </source>
</evidence>
<keyword evidence="7" id="KW-0560">Oxidoreductase</keyword>
<dbReference type="InterPro" id="IPR004088">
    <property type="entry name" value="KH_dom_type_1"/>
</dbReference>
<dbReference type="Gene3D" id="3.30.1370.10">
    <property type="entry name" value="K Homology domain, type 1"/>
    <property type="match status" value="1"/>
</dbReference>
<evidence type="ECO:0000256" key="10">
    <source>
        <dbReference type="PROSITE-ProRule" id="PRU00117"/>
    </source>
</evidence>
<dbReference type="SUPFAM" id="SSF54791">
    <property type="entry name" value="Eukaryotic type KH-domain (KH-domain type I)"/>
    <property type="match status" value="1"/>
</dbReference>
<dbReference type="GO" id="GO:0016627">
    <property type="term" value="F:oxidoreductase activity, acting on the CH-CH group of donors"/>
    <property type="evidence" value="ECO:0007669"/>
    <property type="project" value="InterPro"/>
</dbReference>
<dbReference type="Pfam" id="PF00240">
    <property type="entry name" value="ubiquitin"/>
    <property type="match status" value="1"/>
</dbReference>
<feature type="compositionally biased region" description="Low complexity" evidence="11">
    <location>
        <begin position="1052"/>
        <end position="1064"/>
    </location>
</feature>
<evidence type="ECO:0000313" key="13">
    <source>
        <dbReference type="EMBL" id="CAG8433809.1"/>
    </source>
</evidence>
<dbReference type="GO" id="GO:0003723">
    <property type="term" value="F:RNA binding"/>
    <property type="evidence" value="ECO:0007669"/>
    <property type="project" value="UniProtKB-UniRule"/>
</dbReference>
<dbReference type="Pfam" id="PF02544">
    <property type="entry name" value="Steroid_dh"/>
    <property type="match status" value="1"/>
</dbReference>
<keyword evidence="8" id="KW-0443">Lipid metabolism</keyword>
<organism evidence="13 14">
    <name type="scientific">Ambispora gerdemannii</name>
    <dbReference type="NCBI Taxonomy" id="144530"/>
    <lineage>
        <taxon>Eukaryota</taxon>
        <taxon>Fungi</taxon>
        <taxon>Fungi incertae sedis</taxon>
        <taxon>Mucoromycota</taxon>
        <taxon>Glomeromycotina</taxon>
        <taxon>Glomeromycetes</taxon>
        <taxon>Archaeosporales</taxon>
        <taxon>Ambisporaceae</taxon>
        <taxon>Ambispora</taxon>
    </lineage>
</organism>
<dbReference type="GO" id="GO:0042761">
    <property type="term" value="P:very long-chain fatty acid biosynthetic process"/>
    <property type="evidence" value="ECO:0007669"/>
    <property type="project" value="TreeGrafter"/>
</dbReference>
<keyword evidence="5" id="KW-0521">NADP</keyword>
<dbReference type="Pfam" id="PF00013">
    <property type="entry name" value="KH_1"/>
    <property type="match status" value="1"/>
</dbReference>
<dbReference type="SUPFAM" id="SSF54236">
    <property type="entry name" value="Ubiquitin-like"/>
    <property type="match status" value="1"/>
</dbReference>
<comment type="similarity">
    <text evidence="2">Belongs to the steroid 5-alpha reductase family.</text>
</comment>
<comment type="caution">
    <text evidence="13">The sequence shown here is derived from an EMBL/GenBank/DDBJ whole genome shotgun (WGS) entry which is preliminary data.</text>
</comment>
<feature type="region of interest" description="Disordered" evidence="11">
    <location>
        <begin position="1102"/>
        <end position="1140"/>
    </location>
</feature>
<dbReference type="GO" id="GO:0005789">
    <property type="term" value="C:endoplasmic reticulum membrane"/>
    <property type="evidence" value="ECO:0007669"/>
    <property type="project" value="UniProtKB-SubCell"/>
</dbReference>
<evidence type="ECO:0000256" key="1">
    <source>
        <dbReference type="ARBA" id="ARBA00004477"/>
    </source>
</evidence>
<evidence type="ECO:0000313" key="14">
    <source>
        <dbReference type="Proteomes" id="UP000789831"/>
    </source>
</evidence>
<dbReference type="InterPro" id="IPR036612">
    <property type="entry name" value="KH_dom_type_1_sf"/>
</dbReference>
<dbReference type="CDD" id="cd01801">
    <property type="entry name" value="Ubl_TECR_like"/>
    <property type="match status" value="1"/>
</dbReference>
<dbReference type="Gene3D" id="3.10.20.90">
    <property type="entry name" value="Phosphatidylinositol 3-kinase Catalytic Subunit, Chain A, domain 1"/>
    <property type="match status" value="1"/>
</dbReference>